<dbReference type="InterPro" id="IPR032867">
    <property type="entry name" value="DYW_dom"/>
</dbReference>
<accession>A0AAD7PNY2</accession>
<dbReference type="InterPro" id="IPR046960">
    <property type="entry name" value="PPR_At4g14850-like_plant"/>
</dbReference>
<gene>
    <name evidence="5" type="ORF">O6P43_017756</name>
</gene>
<feature type="repeat" description="PPR" evidence="3">
    <location>
        <begin position="359"/>
        <end position="393"/>
    </location>
</feature>
<name>A0AAD7PNY2_QUISA</name>
<dbReference type="GO" id="GO:0008270">
    <property type="term" value="F:zinc ion binding"/>
    <property type="evidence" value="ECO:0007669"/>
    <property type="project" value="InterPro"/>
</dbReference>
<evidence type="ECO:0000313" key="6">
    <source>
        <dbReference type="Proteomes" id="UP001163823"/>
    </source>
</evidence>
<comment type="caution">
    <text evidence="5">The sequence shown here is derived from an EMBL/GenBank/DDBJ whole genome shotgun (WGS) entry which is preliminary data.</text>
</comment>
<keyword evidence="2" id="KW-0677">Repeat</keyword>
<feature type="repeat" description="PPR" evidence="3">
    <location>
        <begin position="666"/>
        <end position="696"/>
    </location>
</feature>
<dbReference type="Pfam" id="PF01535">
    <property type="entry name" value="PPR"/>
    <property type="match status" value="4"/>
</dbReference>
<feature type="repeat" description="PPR" evidence="3">
    <location>
        <begin position="495"/>
        <end position="529"/>
    </location>
</feature>
<feature type="repeat" description="PPR" evidence="3">
    <location>
        <begin position="631"/>
        <end position="665"/>
    </location>
</feature>
<dbReference type="FunFam" id="1.25.40.10:FF:000090">
    <property type="entry name" value="Pentatricopeptide repeat-containing protein, chloroplastic"/>
    <property type="match status" value="1"/>
</dbReference>
<evidence type="ECO:0000256" key="1">
    <source>
        <dbReference type="ARBA" id="ARBA00006643"/>
    </source>
</evidence>
<dbReference type="PANTHER" id="PTHR47926">
    <property type="entry name" value="PENTATRICOPEPTIDE REPEAT-CONTAINING PROTEIN"/>
    <property type="match status" value="1"/>
</dbReference>
<evidence type="ECO:0000256" key="3">
    <source>
        <dbReference type="PROSITE-ProRule" id="PRU00708"/>
    </source>
</evidence>
<keyword evidence="6" id="KW-1185">Reference proteome</keyword>
<feature type="repeat" description="PPR" evidence="3">
    <location>
        <begin position="460"/>
        <end position="494"/>
    </location>
</feature>
<feature type="repeat" description="PPR" evidence="3">
    <location>
        <begin position="293"/>
        <end position="323"/>
    </location>
</feature>
<evidence type="ECO:0000259" key="4">
    <source>
        <dbReference type="Pfam" id="PF14432"/>
    </source>
</evidence>
<dbReference type="PROSITE" id="PS51375">
    <property type="entry name" value="PPR"/>
    <property type="match status" value="8"/>
</dbReference>
<evidence type="ECO:0000313" key="5">
    <source>
        <dbReference type="EMBL" id="KAJ7962548.1"/>
    </source>
</evidence>
<dbReference type="InterPro" id="IPR011990">
    <property type="entry name" value="TPR-like_helical_dom_sf"/>
</dbReference>
<sequence length="939" mass="106860">MDKLTLTHHLNPYSLQNPLTQKPPRSHSHVSFSLGVTDAPIETSVLASSPSLLKLSSRFHFLDYLGQIKTLSSVKVLHAQMFKMPNKGSLDAMDKSLITYYLQSGDFMSAAMVFFVGFARSYLVWNSFLDEFESFGGNPHDILVVFEDLYHVGIEFDSIILTAVLKLCTNLLNLWLGLEIHACLIKKGFDLDLHLACALINFYERCWGIDKANQVFHEMPYREDFLWNTIIMVNLKKERWLNALQLFHDMQFSFAKAIDGTIVKLLQACGKVGALNEGKQIHGYVLRCRFESNLSICNSLISMYSRNDRIELARTVFDSMEEHSLSSWNSIISSYAALGYLNDAQDLFSKMKSSNFKPDIITWNCLLSGHSLHGSYETVLAIFKRLQGEGFKPDSCSVISVLRAIIELGFLNYGKEIHGYVIRNELDYDAYVETSLVDMYVKNNCLKKAHKVFNNMKNKNLVAWNSLISGYSFKGLFQVAETLLKEMEKEGIKSDLATWNSLLSGYSIGGRTKEALSLIQRIKHSGLTPNVISWTSLISGCAQNANYRDAFEFFIQMQVDNIKPNSATICSLLQACAGLALLKKGEEIHCLSVRLGFVDDIYVATALIDMYSKAGNLKTARTVFRRIRIKTLASWNCMIMGCAIYGSGEEAIILFNEMFRTGIRPDAITFTAILSGCKNSGLTEEGWKYFDSMKKEYNMIPTIEHYCCMVDLLGRAGYLDEAWDFIQMMPLKPDASIWGALLASCRNHKNIELGETAAKYLFELEPYNSANYVLMMNLYSSLNRWEEVERLKDLTIVMGVKSQKHVWSWTQINQTIHIFSAEGQPHPDAGEIYFELYKLVSEIRKLGYQPDINCVYQNIVDNEKEKILLSHTEKLAITYGLVKTKSQAPIRVMKNTRICHDCHTMAKYISLARSREIFLRDGARFHHFREGECSCNDQW</sequence>
<dbReference type="FunFam" id="1.25.40.10:FF:001383">
    <property type="entry name" value="Pentatricopeptide repeat-containing protein mitochondrial"/>
    <property type="match status" value="1"/>
</dbReference>
<dbReference type="EMBL" id="JARAOO010000007">
    <property type="protein sequence ID" value="KAJ7962548.1"/>
    <property type="molecule type" value="Genomic_DNA"/>
</dbReference>
<feature type="repeat" description="PPR" evidence="3">
    <location>
        <begin position="324"/>
        <end position="358"/>
    </location>
</feature>
<feature type="repeat" description="PPR" evidence="3">
    <location>
        <begin position="530"/>
        <end position="564"/>
    </location>
</feature>
<feature type="domain" description="DYW" evidence="4">
    <location>
        <begin position="847"/>
        <end position="939"/>
    </location>
</feature>
<dbReference type="GO" id="GO:0003723">
    <property type="term" value="F:RNA binding"/>
    <property type="evidence" value="ECO:0007669"/>
    <property type="project" value="InterPro"/>
</dbReference>
<dbReference type="Proteomes" id="UP001163823">
    <property type="component" value="Chromosome 7"/>
</dbReference>
<dbReference type="InterPro" id="IPR002885">
    <property type="entry name" value="PPR_rpt"/>
</dbReference>
<dbReference type="PANTHER" id="PTHR47926:SF539">
    <property type="entry name" value="DYW DOMAIN-CONTAINING PROTEIN"/>
    <property type="match status" value="1"/>
</dbReference>
<dbReference type="Pfam" id="PF20431">
    <property type="entry name" value="E_motif"/>
    <property type="match status" value="1"/>
</dbReference>
<dbReference type="InterPro" id="IPR046848">
    <property type="entry name" value="E_motif"/>
</dbReference>
<comment type="similarity">
    <text evidence="1">Belongs to the PPR family. PCMP-H subfamily.</text>
</comment>
<dbReference type="KEGG" id="qsa:O6P43_017756"/>
<protein>
    <submittedName>
        <fullName evidence="5">Pentatricopeptide repeat-containing protein</fullName>
    </submittedName>
</protein>
<dbReference type="Gene3D" id="1.25.40.10">
    <property type="entry name" value="Tetratricopeptide repeat domain"/>
    <property type="match status" value="5"/>
</dbReference>
<dbReference type="GO" id="GO:0009451">
    <property type="term" value="P:RNA modification"/>
    <property type="evidence" value="ECO:0007669"/>
    <property type="project" value="InterPro"/>
</dbReference>
<dbReference type="Pfam" id="PF14432">
    <property type="entry name" value="DYW_deaminase"/>
    <property type="match status" value="1"/>
</dbReference>
<proteinExistence type="inferred from homology"/>
<organism evidence="5 6">
    <name type="scientific">Quillaja saponaria</name>
    <name type="common">Soap bark tree</name>
    <dbReference type="NCBI Taxonomy" id="32244"/>
    <lineage>
        <taxon>Eukaryota</taxon>
        <taxon>Viridiplantae</taxon>
        <taxon>Streptophyta</taxon>
        <taxon>Embryophyta</taxon>
        <taxon>Tracheophyta</taxon>
        <taxon>Spermatophyta</taxon>
        <taxon>Magnoliopsida</taxon>
        <taxon>eudicotyledons</taxon>
        <taxon>Gunneridae</taxon>
        <taxon>Pentapetalae</taxon>
        <taxon>rosids</taxon>
        <taxon>fabids</taxon>
        <taxon>Fabales</taxon>
        <taxon>Quillajaceae</taxon>
        <taxon>Quillaja</taxon>
    </lineage>
</organism>
<reference evidence="5" key="1">
    <citation type="journal article" date="2023" name="Science">
        <title>Elucidation of the pathway for biosynthesis of saponin adjuvants from the soapbark tree.</title>
        <authorList>
            <person name="Reed J."/>
            <person name="Orme A."/>
            <person name="El-Demerdash A."/>
            <person name="Owen C."/>
            <person name="Martin L.B.B."/>
            <person name="Misra R.C."/>
            <person name="Kikuchi S."/>
            <person name="Rejzek M."/>
            <person name="Martin A.C."/>
            <person name="Harkess A."/>
            <person name="Leebens-Mack J."/>
            <person name="Louveau T."/>
            <person name="Stephenson M.J."/>
            <person name="Osbourn A."/>
        </authorList>
    </citation>
    <scope>NUCLEOTIDE SEQUENCE</scope>
    <source>
        <strain evidence="5">S10</strain>
    </source>
</reference>
<dbReference type="NCBIfam" id="TIGR00756">
    <property type="entry name" value="PPR"/>
    <property type="match status" value="9"/>
</dbReference>
<evidence type="ECO:0000256" key="2">
    <source>
        <dbReference type="ARBA" id="ARBA00022737"/>
    </source>
</evidence>
<dbReference type="AlphaFoldDB" id="A0AAD7PNY2"/>
<dbReference type="FunFam" id="1.25.40.10:FF:000393">
    <property type="entry name" value="Pentatricopeptide repeat-containing protein At1g20230"/>
    <property type="match status" value="1"/>
</dbReference>
<dbReference type="Pfam" id="PF13041">
    <property type="entry name" value="PPR_2"/>
    <property type="match status" value="4"/>
</dbReference>